<dbReference type="SUPFAM" id="SSF52540">
    <property type="entry name" value="P-loop containing nucleoside triphosphate hydrolases"/>
    <property type="match status" value="1"/>
</dbReference>
<keyword evidence="7" id="KW-0238">DNA-binding</keyword>
<dbReference type="HAMAP" id="MF_00377">
    <property type="entry name" value="DnaA_bact"/>
    <property type="match status" value="1"/>
</dbReference>
<dbReference type="PROSITE" id="PS01008">
    <property type="entry name" value="DNAA"/>
    <property type="match status" value="1"/>
</dbReference>
<evidence type="ECO:0000256" key="6">
    <source>
        <dbReference type="ARBA" id="ARBA00023121"/>
    </source>
</evidence>
<dbReference type="CDD" id="cd00009">
    <property type="entry name" value="AAA"/>
    <property type="match status" value="1"/>
</dbReference>
<evidence type="ECO:0000259" key="8">
    <source>
        <dbReference type="SMART" id="SM00382"/>
    </source>
</evidence>
<dbReference type="Gene3D" id="3.30.300.180">
    <property type="match status" value="1"/>
</dbReference>
<evidence type="ECO:0000256" key="4">
    <source>
        <dbReference type="ARBA" id="ARBA00022741"/>
    </source>
</evidence>
<dbReference type="PRINTS" id="PR00051">
    <property type="entry name" value="DNAA"/>
</dbReference>
<evidence type="ECO:0000313" key="10">
    <source>
        <dbReference type="EMBL" id="CAB4869658.1"/>
    </source>
</evidence>
<dbReference type="GO" id="GO:0008289">
    <property type="term" value="F:lipid binding"/>
    <property type="evidence" value="ECO:0007669"/>
    <property type="project" value="UniProtKB-KW"/>
</dbReference>
<dbReference type="Pfam" id="PF08299">
    <property type="entry name" value="Bac_DnaA_C"/>
    <property type="match status" value="1"/>
</dbReference>
<evidence type="ECO:0000256" key="2">
    <source>
        <dbReference type="ARBA" id="ARBA00022490"/>
    </source>
</evidence>
<dbReference type="EMBL" id="CAFBLU010000008">
    <property type="protein sequence ID" value="CAB4869658.1"/>
    <property type="molecule type" value="Genomic_DNA"/>
</dbReference>
<feature type="domain" description="Chromosomal replication initiator DnaA C-terminal" evidence="9">
    <location>
        <begin position="361"/>
        <end position="430"/>
    </location>
</feature>
<proteinExistence type="inferred from homology"/>
<dbReference type="InterPro" id="IPR038454">
    <property type="entry name" value="DnaA_N_sf"/>
</dbReference>
<reference evidence="10" key="1">
    <citation type="submission" date="2020-05" db="EMBL/GenBank/DDBJ databases">
        <authorList>
            <person name="Chiriac C."/>
            <person name="Salcher M."/>
            <person name="Ghai R."/>
            <person name="Kavagutti S V."/>
        </authorList>
    </citation>
    <scope>NUCLEOTIDE SEQUENCE</scope>
</reference>
<dbReference type="GO" id="GO:0006275">
    <property type="term" value="P:regulation of DNA replication"/>
    <property type="evidence" value="ECO:0007669"/>
    <property type="project" value="InterPro"/>
</dbReference>
<dbReference type="AlphaFoldDB" id="A0A6J7DJZ1"/>
<dbReference type="Gene3D" id="3.40.50.300">
    <property type="entry name" value="P-loop containing nucleotide triphosphate hydrolases"/>
    <property type="match status" value="1"/>
</dbReference>
<comment type="similarity">
    <text evidence="1">Belongs to the DnaA family.</text>
</comment>
<dbReference type="InterPro" id="IPR013317">
    <property type="entry name" value="DnaA_dom"/>
</dbReference>
<keyword evidence="5" id="KW-0067">ATP-binding</keyword>
<dbReference type="GO" id="GO:0003688">
    <property type="term" value="F:DNA replication origin binding"/>
    <property type="evidence" value="ECO:0007669"/>
    <property type="project" value="InterPro"/>
</dbReference>
<feature type="domain" description="AAA+ ATPase" evidence="8">
    <location>
        <begin position="146"/>
        <end position="274"/>
    </location>
</feature>
<sequence>MSITDLETTWNRIRSDLRDAVSDSTFQVWLEPLRPALMEDHVLVVEAPDSIRHWVEGRFTDLIAQAAQRVTGSSTTVELTEPGKVTDIREVLGSSTTRGFQNDSFAAHSPTLDLDPKLTFDQFVIGESNRLAHAAALAVAEQPSQTYNPLFIYGPPGVGKTHLLQAIGNLVREAQPDARIEYTTAEDFTNGFVHSIRQGDTREFKSKFRDVDLLLLDDAQFLASKTKTEEEFFHTFNSLISSGAQVVITCDRTPADLDSLEVRLRERFAAGLVANVESPEIPTRLAILTMRANRDQLGDIPRETLEAIASRIKGNVRSLEGALIRVVAYASLTGVKVTRELTTQVLDQLYPGATNAPVRKGVAEIKTLVASTYGVTEADLDSRSRAAEFVWPRQVAMYLSREVVGEPLPSIGRQFGGRNHSTVLNACRRVADRISVSPEDALAVRSLERLVSGEADRED</sequence>
<dbReference type="SMART" id="SM00760">
    <property type="entry name" value="Bac_DnaA_C"/>
    <property type="match status" value="1"/>
</dbReference>
<dbReference type="SMART" id="SM00382">
    <property type="entry name" value="AAA"/>
    <property type="match status" value="1"/>
</dbReference>
<keyword evidence="6" id="KW-0446">Lipid-binding</keyword>
<dbReference type="GO" id="GO:0006270">
    <property type="term" value="P:DNA replication initiation"/>
    <property type="evidence" value="ECO:0007669"/>
    <property type="project" value="InterPro"/>
</dbReference>
<dbReference type="GO" id="GO:0005886">
    <property type="term" value="C:plasma membrane"/>
    <property type="evidence" value="ECO:0007669"/>
    <property type="project" value="TreeGrafter"/>
</dbReference>
<accession>A0A6J7DJZ1</accession>
<name>A0A6J7DJZ1_9ZZZZ</name>
<evidence type="ECO:0000256" key="5">
    <source>
        <dbReference type="ARBA" id="ARBA00022840"/>
    </source>
</evidence>
<keyword evidence="4" id="KW-0547">Nucleotide-binding</keyword>
<evidence type="ECO:0000256" key="3">
    <source>
        <dbReference type="ARBA" id="ARBA00022705"/>
    </source>
</evidence>
<dbReference type="GO" id="GO:0005524">
    <property type="term" value="F:ATP binding"/>
    <property type="evidence" value="ECO:0007669"/>
    <property type="project" value="UniProtKB-KW"/>
</dbReference>
<dbReference type="InterPro" id="IPR001957">
    <property type="entry name" value="Chromosome_initiator_DnaA"/>
</dbReference>
<dbReference type="InterPro" id="IPR018312">
    <property type="entry name" value="Chromosome_initiator_DnaA_CS"/>
</dbReference>
<dbReference type="Gene3D" id="1.10.1750.10">
    <property type="match status" value="1"/>
</dbReference>
<dbReference type="PANTHER" id="PTHR30050">
    <property type="entry name" value="CHROMOSOMAL REPLICATION INITIATOR PROTEIN DNAA"/>
    <property type="match status" value="1"/>
</dbReference>
<dbReference type="SUPFAM" id="SSF48295">
    <property type="entry name" value="TrpR-like"/>
    <property type="match status" value="1"/>
</dbReference>
<evidence type="ECO:0000256" key="1">
    <source>
        <dbReference type="ARBA" id="ARBA00006583"/>
    </source>
</evidence>
<dbReference type="Pfam" id="PF00308">
    <property type="entry name" value="Bac_DnaA"/>
    <property type="match status" value="1"/>
</dbReference>
<dbReference type="InterPro" id="IPR020591">
    <property type="entry name" value="Chromosome_initiator_DnaA-like"/>
</dbReference>
<dbReference type="InterPro" id="IPR003593">
    <property type="entry name" value="AAA+_ATPase"/>
</dbReference>
<protein>
    <submittedName>
        <fullName evidence="10">Unannotated protein</fullName>
    </submittedName>
</protein>
<dbReference type="InterPro" id="IPR027417">
    <property type="entry name" value="P-loop_NTPase"/>
</dbReference>
<organism evidence="10">
    <name type="scientific">freshwater metagenome</name>
    <dbReference type="NCBI Taxonomy" id="449393"/>
    <lineage>
        <taxon>unclassified sequences</taxon>
        <taxon>metagenomes</taxon>
        <taxon>ecological metagenomes</taxon>
    </lineage>
</organism>
<dbReference type="Pfam" id="PF11638">
    <property type="entry name" value="DnaA_N"/>
    <property type="match status" value="1"/>
</dbReference>
<gene>
    <name evidence="10" type="ORF">UFOPK3444_00648</name>
</gene>
<evidence type="ECO:0000259" key="9">
    <source>
        <dbReference type="SMART" id="SM00760"/>
    </source>
</evidence>
<dbReference type="InterPro" id="IPR024633">
    <property type="entry name" value="DnaA_N_dom"/>
</dbReference>
<dbReference type="Gene3D" id="1.10.8.60">
    <property type="match status" value="1"/>
</dbReference>
<keyword evidence="3" id="KW-0235">DNA replication</keyword>
<dbReference type="FunFam" id="3.40.50.300:FF:000668">
    <property type="entry name" value="Chromosomal replication initiator protein DnaA"/>
    <property type="match status" value="1"/>
</dbReference>
<evidence type="ECO:0000256" key="7">
    <source>
        <dbReference type="ARBA" id="ARBA00023125"/>
    </source>
</evidence>
<dbReference type="PANTHER" id="PTHR30050:SF2">
    <property type="entry name" value="CHROMOSOMAL REPLICATION INITIATOR PROTEIN DNAA"/>
    <property type="match status" value="1"/>
</dbReference>
<keyword evidence="2" id="KW-0963">Cytoplasm</keyword>
<dbReference type="InterPro" id="IPR013159">
    <property type="entry name" value="DnaA_C"/>
</dbReference>
<dbReference type="InterPro" id="IPR010921">
    <property type="entry name" value="Trp_repressor/repl_initiator"/>
</dbReference>
<dbReference type="NCBIfam" id="TIGR00362">
    <property type="entry name" value="DnaA"/>
    <property type="match status" value="1"/>
</dbReference>
<dbReference type="CDD" id="cd06571">
    <property type="entry name" value="Bac_DnaA_C"/>
    <property type="match status" value="1"/>
</dbReference>